<reference evidence="3" key="2">
    <citation type="submission" date="2019-06" db="EMBL/GenBank/DDBJ databases">
        <title>Genomics analysis of Aphanomyces spp. identifies a new class of oomycete effector associated with host adaptation.</title>
        <authorList>
            <person name="Gaulin E."/>
        </authorList>
    </citation>
    <scope>NUCLEOTIDE SEQUENCE</scope>
    <source>
        <strain evidence="3">CBS 578.67</strain>
    </source>
</reference>
<evidence type="ECO:0000259" key="2">
    <source>
        <dbReference type="PROSITE" id="PS50011"/>
    </source>
</evidence>
<dbReference type="OrthoDB" id="66170at2759"/>
<gene>
    <name evidence="4" type="primary">Aste57867_77</name>
    <name evidence="3" type="ORF">As57867_000077</name>
    <name evidence="4" type="ORF">ASTE57867_77</name>
</gene>
<dbReference type="SMART" id="SM00220">
    <property type="entry name" value="S_TKc"/>
    <property type="match status" value="1"/>
</dbReference>
<feature type="region of interest" description="Disordered" evidence="1">
    <location>
        <begin position="546"/>
        <end position="574"/>
    </location>
</feature>
<dbReference type="EMBL" id="VJMH01000003">
    <property type="protein sequence ID" value="KAF0720735.1"/>
    <property type="molecule type" value="Genomic_DNA"/>
</dbReference>
<dbReference type="EMBL" id="CAADRA010000003">
    <property type="protein sequence ID" value="VFT77303.1"/>
    <property type="molecule type" value="Genomic_DNA"/>
</dbReference>
<dbReference type="Pfam" id="PF00069">
    <property type="entry name" value="Pkinase"/>
    <property type="match status" value="1"/>
</dbReference>
<feature type="compositionally biased region" description="Basic and acidic residues" evidence="1">
    <location>
        <begin position="546"/>
        <end position="564"/>
    </location>
</feature>
<dbReference type="Gene3D" id="1.10.510.10">
    <property type="entry name" value="Transferase(Phosphotransferase) domain 1"/>
    <property type="match status" value="1"/>
</dbReference>
<dbReference type="InterPro" id="IPR052751">
    <property type="entry name" value="Plant_MAPKKK"/>
</dbReference>
<proteinExistence type="predicted"/>
<feature type="domain" description="Protein kinase" evidence="2">
    <location>
        <begin position="35"/>
        <end position="302"/>
    </location>
</feature>
<evidence type="ECO:0000313" key="3">
    <source>
        <dbReference type="EMBL" id="KAF0720735.1"/>
    </source>
</evidence>
<organism evidence="4 5">
    <name type="scientific">Aphanomyces stellatus</name>
    <dbReference type="NCBI Taxonomy" id="120398"/>
    <lineage>
        <taxon>Eukaryota</taxon>
        <taxon>Sar</taxon>
        <taxon>Stramenopiles</taxon>
        <taxon>Oomycota</taxon>
        <taxon>Saprolegniomycetes</taxon>
        <taxon>Saprolegniales</taxon>
        <taxon>Verrucalvaceae</taxon>
        <taxon>Aphanomyces</taxon>
    </lineage>
</organism>
<evidence type="ECO:0000313" key="4">
    <source>
        <dbReference type="EMBL" id="VFT77303.1"/>
    </source>
</evidence>
<dbReference type="PROSITE" id="PS50011">
    <property type="entry name" value="PROTEIN_KINASE_DOM"/>
    <property type="match status" value="1"/>
</dbReference>
<dbReference type="GO" id="GO:0004672">
    <property type="term" value="F:protein kinase activity"/>
    <property type="evidence" value="ECO:0007669"/>
    <property type="project" value="InterPro"/>
</dbReference>
<reference evidence="4 5" key="1">
    <citation type="submission" date="2019-03" db="EMBL/GenBank/DDBJ databases">
        <authorList>
            <person name="Gaulin E."/>
            <person name="Dumas B."/>
        </authorList>
    </citation>
    <scope>NUCLEOTIDE SEQUENCE [LARGE SCALE GENOMIC DNA]</scope>
    <source>
        <strain evidence="4">CBS 568.67</strain>
    </source>
</reference>
<dbReference type="PANTHER" id="PTHR48011:SF4">
    <property type="entry name" value="MITOGEN-ACTIVATED PROTEIN KINASE KINASE KINASE 19"/>
    <property type="match status" value="1"/>
</dbReference>
<dbReference type="GO" id="GO:0007165">
    <property type="term" value="P:signal transduction"/>
    <property type="evidence" value="ECO:0007669"/>
    <property type="project" value="TreeGrafter"/>
</dbReference>
<dbReference type="InterPro" id="IPR011009">
    <property type="entry name" value="Kinase-like_dom_sf"/>
</dbReference>
<evidence type="ECO:0000256" key="1">
    <source>
        <dbReference type="SAM" id="MobiDB-lite"/>
    </source>
</evidence>
<evidence type="ECO:0000313" key="5">
    <source>
        <dbReference type="Proteomes" id="UP000332933"/>
    </source>
</evidence>
<name>A0A485K1P5_9STRA</name>
<dbReference type="GO" id="GO:0005524">
    <property type="term" value="F:ATP binding"/>
    <property type="evidence" value="ECO:0007669"/>
    <property type="project" value="InterPro"/>
</dbReference>
<keyword evidence="5" id="KW-1185">Reference proteome</keyword>
<dbReference type="InterPro" id="IPR000719">
    <property type="entry name" value="Prot_kinase_dom"/>
</dbReference>
<protein>
    <submittedName>
        <fullName evidence="4">Aste57867_77 protein</fullName>
    </submittedName>
</protein>
<accession>A0A485K1P5</accession>
<dbReference type="Proteomes" id="UP000332933">
    <property type="component" value="Unassembled WGS sequence"/>
</dbReference>
<dbReference type="PANTHER" id="PTHR48011">
    <property type="entry name" value="CCR4-NOT TRANSCRIPTIONAL COMPLEX SUBUNIT CAF120-RELATED"/>
    <property type="match status" value="1"/>
</dbReference>
<dbReference type="AlphaFoldDB" id="A0A485K1P5"/>
<sequence>MSAASHPPIQSLCELAVYIRSHPPSTTWHVYDNYYLTSRAITTTNSGRLFHATHTRQRNNAFVVKLADEPCELSFLEAIHSDKVCNNAVHDHLVDCLEWGPATIAGYSCWALIMEAGTANCATLLPQLQAEPFMRLRCIDHVARAIGFLHSHGCIHGNLALASVVAFGDRFKLVDFDCAVQCTARSASSFTCKVDADCCPPEVARHVRRGGPPVTPSPAIDMWCLGVLVLKLFLPHGQLVEFATLDNDDRILDRLARDGFTFDASLTAATLDARQRHYLARCLDPNPTLRATSVATSVLKMVQVKTTVTRMLSVVDEENDDEGRVTQEDERRVDKQTVADAATTSLHDAVSSLDKRCWWWVVTIHRRDASDRLPKRTRLRGTLCDIGIVPMAPQGRPRRVATVEAGAAVVSRLLPFLKVLLAMLQAQSILHEDYGIAGNHPFVPPLDMDDVEQTVDALETIHDALASPCHVKVTALVHELKTSVLTLPRAAAIHTQLTEALDAYSTDQTTIRSTVDILDMMESIIENANDNPMMQEWMDWRRHTRMESKPSQRMDGHDEDDKRVNAKTLPASPP</sequence>
<dbReference type="SUPFAM" id="SSF56112">
    <property type="entry name" value="Protein kinase-like (PK-like)"/>
    <property type="match status" value="1"/>
</dbReference>